<feature type="region of interest" description="Disordered" evidence="1">
    <location>
        <begin position="1"/>
        <end position="26"/>
    </location>
</feature>
<dbReference type="STRING" id="356660.SAMN05444336_11513"/>
<evidence type="ECO:0000313" key="3">
    <source>
        <dbReference type="EMBL" id="SDX95822.1"/>
    </source>
</evidence>
<dbReference type="InterPro" id="IPR029063">
    <property type="entry name" value="SAM-dependent_MTases_sf"/>
</dbReference>
<dbReference type="GO" id="GO:0008168">
    <property type="term" value="F:methyltransferase activity"/>
    <property type="evidence" value="ECO:0007669"/>
    <property type="project" value="UniProtKB-KW"/>
</dbReference>
<name>A0A1H3FXM0_9RHOB</name>
<dbReference type="OrthoDB" id="8385759at2"/>
<dbReference type="InterPro" id="IPR013217">
    <property type="entry name" value="Methyltransf_12"/>
</dbReference>
<dbReference type="SUPFAM" id="SSF53335">
    <property type="entry name" value="S-adenosyl-L-methionine-dependent methyltransferases"/>
    <property type="match status" value="1"/>
</dbReference>
<keyword evidence="3" id="KW-0489">Methyltransferase</keyword>
<feature type="domain" description="Methyltransferase type 12" evidence="2">
    <location>
        <begin position="82"/>
        <end position="176"/>
    </location>
</feature>
<protein>
    <submittedName>
        <fullName evidence="3">Methyltransferase domain-containing protein</fullName>
    </submittedName>
</protein>
<dbReference type="RefSeq" id="WP_092685542.1">
    <property type="nucleotide sequence ID" value="NZ_FNMZ01000015.1"/>
</dbReference>
<organism evidence="3 4">
    <name type="scientific">Albimonas donghaensis</name>
    <dbReference type="NCBI Taxonomy" id="356660"/>
    <lineage>
        <taxon>Bacteria</taxon>
        <taxon>Pseudomonadati</taxon>
        <taxon>Pseudomonadota</taxon>
        <taxon>Alphaproteobacteria</taxon>
        <taxon>Rhodobacterales</taxon>
        <taxon>Paracoccaceae</taxon>
        <taxon>Albimonas</taxon>
    </lineage>
</organism>
<dbReference type="Pfam" id="PF08242">
    <property type="entry name" value="Methyltransf_12"/>
    <property type="match status" value="1"/>
</dbReference>
<evidence type="ECO:0000259" key="2">
    <source>
        <dbReference type="Pfam" id="PF08242"/>
    </source>
</evidence>
<dbReference type="Proteomes" id="UP000199118">
    <property type="component" value="Unassembled WGS sequence"/>
</dbReference>
<evidence type="ECO:0000256" key="1">
    <source>
        <dbReference type="SAM" id="MobiDB-lite"/>
    </source>
</evidence>
<evidence type="ECO:0000313" key="4">
    <source>
        <dbReference type="Proteomes" id="UP000199118"/>
    </source>
</evidence>
<dbReference type="EMBL" id="FNMZ01000015">
    <property type="protein sequence ID" value="SDX95822.1"/>
    <property type="molecule type" value="Genomic_DNA"/>
</dbReference>
<dbReference type="CDD" id="cd02440">
    <property type="entry name" value="AdoMet_MTases"/>
    <property type="match status" value="1"/>
</dbReference>
<dbReference type="Gene3D" id="3.40.50.150">
    <property type="entry name" value="Vaccinia Virus protein VP39"/>
    <property type="match status" value="1"/>
</dbReference>
<sequence>MTLTPSRPTPGLTPRPAHAPAETGVAANRRRWDARARIHVEDRTGFYGVDAFRRAAGPEPEAFEDLDRAALGPVEGLRIAHLQCHFGLDTLRLERLGARPEGLDFSPVAIAAARRLAAEAGLSARFHEADVRDAAAVMGPARFDLVFVTWGAISWLPELTRWAGQAAALLVPGGRLFLQDAHPAAEQLDLTARGLVPSFDWRTPADAPLRFHDPATYTGDDAPLPPEPDHNWIHPVSDIVTALLSAGLEIRSMSEHDTLVWDMWPGLTEKGPDGLWRLPEGHVRVPLSLTVTAAKPA</sequence>
<accession>A0A1H3FXM0</accession>
<dbReference type="GO" id="GO:0032259">
    <property type="term" value="P:methylation"/>
    <property type="evidence" value="ECO:0007669"/>
    <property type="project" value="UniProtKB-KW"/>
</dbReference>
<dbReference type="AlphaFoldDB" id="A0A1H3FXM0"/>
<reference evidence="3 4" key="1">
    <citation type="submission" date="2016-10" db="EMBL/GenBank/DDBJ databases">
        <authorList>
            <person name="de Groot N.N."/>
        </authorList>
    </citation>
    <scope>NUCLEOTIDE SEQUENCE [LARGE SCALE GENOMIC DNA]</scope>
    <source>
        <strain evidence="3 4">DSM 17890</strain>
    </source>
</reference>
<keyword evidence="3" id="KW-0808">Transferase</keyword>
<gene>
    <name evidence="3" type="ORF">SAMN05444336_11513</name>
</gene>
<keyword evidence="4" id="KW-1185">Reference proteome</keyword>
<proteinExistence type="predicted"/>